<name>A0ACC1A159_9ROSI</name>
<protein>
    <submittedName>
        <fullName evidence="1">Uncharacterized protein</fullName>
    </submittedName>
</protein>
<gene>
    <name evidence="1" type="ORF">Patl1_24683</name>
</gene>
<dbReference type="EMBL" id="CM047909">
    <property type="protein sequence ID" value="KAJ0079931.1"/>
    <property type="molecule type" value="Genomic_DNA"/>
</dbReference>
<organism evidence="1 2">
    <name type="scientific">Pistacia atlantica</name>
    <dbReference type="NCBI Taxonomy" id="434234"/>
    <lineage>
        <taxon>Eukaryota</taxon>
        <taxon>Viridiplantae</taxon>
        <taxon>Streptophyta</taxon>
        <taxon>Embryophyta</taxon>
        <taxon>Tracheophyta</taxon>
        <taxon>Spermatophyta</taxon>
        <taxon>Magnoliopsida</taxon>
        <taxon>eudicotyledons</taxon>
        <taxon>Gunneridae</taxon>
        <taxon>Pentapetalae</taxon>
        <taxon>rosids</taxon>
        <taxon>malvids</taxon>
        <taxon>Sapindales</taxon>
        <taxon>Anacardiaceae</taxon>
        <taxon>Pistacia</taxon>
    </lineage>
</organism>
<sequence>MNRVSFRKIMKKAIELTEYAITEGIQVQIARHINRK</sequence>
<keyword evidence="2" id="KW-1185">Reference proteome</keyword>
<accession>A0ACC1A159</accession>
<comment type="caution">
    <text evidence="1">The sequence shown here is derived from an EMBL/GenBank/DDBJ whole genome shotgun (WGS) entry which is preliminary data.</text>
</comment>
<reference evidence="2" key="1">
    <citation type="journal article" date="2023" name="G3 (Bethesda)">
        <title>Genome assembly and association tests identify interacting loci associated with vigor, precocity, and sex in interspecific pistachio rootstocks.</title>
        <authorList>
            <person name="Palmer W."/>
            <person name="Jacygrad E."/>
            <person name="Sagayaradj S."/>
            <person name="Cavanaugh K."/>
            <person name="Han R."/>
            <person name="Bertier L."/>
            <person name="Beede B."/>
            <person name="Kafkas S."/>
            <person name="Golino D."/>
            <person name="Preece J."/>
            <person name="Michelmore R."/>
        </authorList>
    </citation>
    <scope>NUCLEOTIDE SEQUENCE [LARGE SCALE GENOMIC DNA]</scope>
</reference>
<proteinExistence type="predicted"/>
<evidence type="ECO:0000313" key="2">
    <source>
        <dbReference type="Proteomes" id="UP001164250"/>
    </source>
</evidence>
<evidence type="ECO:0000313" key="1">
    <source>
        <dbReference type="EMBL" id="KAJ0079931.1"/>
    </source>
</evidence>
<dbReference type="Proteomes" id="UP001164250">
    <property type="component" value="Chromosome 13"/>
</dbReference>